<dbReference type="Pfam" id="PF18717">
    <property type="entry name" value="CxC4"/>
    <property type="match status" value="1"/>
</dbReference>
<proteinExistence type="predicted"/>
<gene>
    <name evidence="3" type="ORF">VNI00_006314</name>
</gene>
<comment type="caution">
    <text evidence="3">The sequence shown here is derived from an EMBL/GenBank/DDBJ whole genome shotgun (WGS) entry which is preliminary data.</text>
</comment>
<dbReference type="AlphaFoldDB" id="A0AAW0D9G7"/>
<accession>A0AAW0D9G7</accession>
<dbReference type="EMBL" id="JAYKXP010000019">
    <property type="protein sequence ID" value="KAK7047547.1"/>
    <property type="molecule type" value="Genomic_DNA"/>
</dbReference>
<feature type="domain" description="HMG" evidence="2">
    <location>
        <begin position="49"/>
        <end position="171"/>
    </location>
</feature>
<reference evidence="3 4" key="1">
    <citation type="submission" date="2024-01" db="EMBL/GenBank/DDBJ databases">
        <title>A draft genome for a cacao thread blight-causing isolate of Paramarasmius palmivorus.</title>
        <authorList>
            <person name="Baruah I.K."/>
            <person name="Bukari Y."/>
            <person name="Amoako-Attah I."/>
            <person name="Meinhardt L.W."/>
            <person name="Bailey B.A."/>
            <person name="Cohen S.P."/>
        </authorList>
    </citation>
    <scope>NUCLEOTIDE SEQUENCE [LARGE SCALE GENOMIC DNA]</scope>
    <source>
        <strain evidence="3 4">GH-12</strain>
    </source>
</reference>
<sequence length="373" mass="42242">MVDSVNVGTGQEKAISYQRIMLPEWAMLPEDPILYTRPIPGAELPSVLHLDCSSRSACGCHFYDPNKPITQRESTIYTMTGKKKCIMDIQACPDCPLARRCFIGADPRDIGLFNFNNSVLFTHELLDEYTSRFTISETPFVSFVTCMARVYTGRKEMFAGEDLFRSVWFAFATIQHLEGDMVCPDCGDTPDTIIWDGVTLAFGRRHVRETLEPPTHIPVDALKRNRVRTKKQQWLPDPKKGASPRVLLAKWIRKWGTKKVPISGPERSESEDSDGVETGGRGVPQQDQAQERLSELLHVAKELIVMGAEPVANLLFAVYGGNAQPEDGTMRRRYQMLFEQRKRVNYTDGEWKWVAESEDLCTKPDLQKCLAFG</sequence>
<name>A0AAW0D9G7_9AGAR</name>
<feature type="region of interest" description="Disordered" evidence="1">
    <location>
        <begin position="260"/>
        <end position="284"/>
    </location>
</feature>
<protein>
    <recommendedName>
        <fullName evidence="2">HMG domain-containing protein</fullName>
    </recommendedName>
</protein>
<evidence type="ECO:0000313" key="4">
    <source>
        <dbReference type="Proteomes" id="UP001383192"/>
    </source>
</evidence>
<dbReference type="InterPro" id="IPR040648">
    <property type="entry name" value="HMGXB3_CxC4"/>
</dbReference>
<dbReference type="Proteomes" id="UP001383192">
    <property type="component" value="Unassembled WGS sequence"/>
</dbReference>
<evidence type="ECO:0000313" key="3">
    <source>
        <dbReference type="EMBL" id="KAK7047547.1"/>
    </source>
</evidence>
<keyword evidence="4" id="KW-1185">Reference proteome</keyword>
<evidence type="ECO:0000256" key="1">
    <source>
        <dbReference type="SAM" id="MobiDB-lite"/>
    </source>
</evidence>
<organism evidence="3 4">
    <name type="scientific">Paramarasmius palmivorus</name>
    <dbReference type="NCBI Taxonomy" id="297713"/>
    <lineage>
        <taxon>Eukaryota</taxon>
        <taxon>Fungi</taxon>
        <taxon>Dikarya</taxon>
        <taxon>Basidiomycota</taxon>
        <taxon>Agaricomycotina</taxon>
        <taxon>Agaricomycetes</taxon>
        <taxon>Agaricomycetidae</taxon>
        <taxon>Agaricales</taxon>
        <taxon>Marasmiineae</taxon>
        <taxon>Marasmiaceae</taxon>
        <taxon>Paramarasmius</taxon>
    </lineage>
</organism>
<evidence type="ECO:0000259" key="2">
    <source>
        <dbReference type="Pfam" id="PF18717"/>
    </source>
</evidence>